<sequence>MQAWLEHLVTQSLAYSLLAVLLVAFLESLALVGLLLPGTIMMASLGTLIGSGHLGLYPAWGVGIIGCLLGDWISYYVGWRFKDRLHGWSFVKKHSAYLYRVEKMLHQHHLATILVGRFIGPTRPLIPMVAGMLELPPKRFLVPNIIGCLTWPPVYLMPGILAGVAIDIPHAADSGSFRWLLLIAAVLTWSAGWLLWRAWRTRRAPSEGWLTPARLRWLAPIATVAAVISLVLLWRHPLMSVYLHLLLQIFRG</sequence>
<dbReference type="PANTHER" id="PTHR30353:SF15">
    <property type="entry name" value="INNER MEMBRANE PROTEIN YABI"/>
    <property type="match status" value="1"/>
</dbReference>
<reference evidence="9 10" key="1">
    <citation type="submission" date="2016-10" db="EMBL/GenBank/DDBJ databases">
        <authorList>
            <person name="de Groot N.N."/>
        </authorList>
    </citation>
    <scope>NUCLEOTIDE SEQUENCE [LARGE SCALE GENOMIC DNA]</scope>
    <source>
        <strain evidence="9 10">ATCC 29281</strain>
    </source>
</reference>
<dbReference type="InterPro" id="IPR032816">
    <property type="entry name" value="VTT_dom"/>
</dbReference>
<keyword evidence="3 7" id="KW-1003">Cell membrane</keyword>
<dbReference type="eggNOG" id="COG0586">
    <property type="taxonomic scope" value="Bacteria"/>
</dbReference>
<comment type="similarity">
    <text evidence="2 7">Belongs to the DedA family.</text>
</comment>
<evidence type="ECO:0000313" key="10">
    <source>
        <dbReference type="Proteomes" id="UP000187280"/>
    </source>
</evidence>
<feature type="transmembrane region" description="Helical" evidence="7">
    <location>
        <begin position="141"/>
        <end position="165"/>
    </location>
</feature>
<proteinExistence type="inferred from homology"/>
<feature type="transmembrane region" description="Helical" evidence="7">
    <location>
        <begin position="56"/>
        <end position="77"/>
    </location>
</feature>
<gene>
    <name evidence="9" type="ORF">SAMN02982996_01568</name>
</gene>
<dbReference type="EMBL" id="FNQS01000004">
    <property type="protein sequence ID" value="SEA40422.1"/>
    <property type="molecule type" value="Genomic_DNA"/>
</dbReference>
<evidence type="ECO:0000256" key="1">
    <source>
        <dbReference type="ARBA" id="ARBA00004651"/>
    </source>
</evidence>
<dbReference type="RefSeq" id="WP_074728306.1">
    <property type="nucleotide sequence ID" value="NZ_FNQS01000004.1"/>
</dbReference>
<keyword evidence="5 7" id="KW-1133">Transmembrane helix</keyword>
<keyword evidence="6 7" id="KW-0472">Membrane</keyword>
<dbReference type="GeneID" id="97764454"/>
<accession>A0A1H4AXR2</accession>
<keyword evidence="10" id="KW-1185">Reference proteome</keyword>
<evidence type="ECO:0000256" key="6">
    <source>
        <dbReference type="ARBA" id="ARBA00023136"/>
    </source>
</evidence>
<dbReference type="InterPro" id="IPR032818">
    <property type="entry name" value="DedA-like"/>
</dbReference>
<evidence type="ECO:0000256" key="2">
    <source>
        <dbReference type="ARBA" id="ARBA00010792"/>
    </source>
</evidence>
<keyword evidence="4 7" id="KW-0812">Transmembrane</keyword>
<organism evidence="9 10">
    <name type="scientific">Lonsdalea quercina</name>
    <dbReference type="NCBI Taxonomy" id="71657"/>
    <lineage>
        <taxon>Bacteria</taxon>
        <taxon>Pseudomonadati</taxon>
        <taxon>Pseudomonadota</taxon>
        <taxon>Gammaproteobacteria</taxon>
        <taxon>Enterobacterales</taxon>
        <taxon>Pectobacteriaceae</taxon>
        <taxon>Lonsdalea</taxon>
    </lineage>
</organism>
<evidence type="ECO:0000256" key="3">
    <source>
        <dbReference type="ARBA" id="ARBA00022475"/>
    </source>
</evidence>
<feature type="domain" description="VTT" evidence="8">
    <location>
        <begin position="36"/>
        <end position="159"/>
    </location>
</feature>
<feature type="transmembrane region" description="Helical" evidence="7">
    <location>
        <begin position="177"/>
        <end position="196"/>
    </location>
</feature>
<comment type="subcellular location">
    <subcellularLocation>
        <location evidence="1 7">Cell membrane</location>
        <topology evidence="1 7">Multi-pass membrane protein</topology>
    </subcellularLocation>
</comment>
<dbReference type="Pfam" id="PF09335">
    <property type="entry name" value="VTT_dom"/>
    <property type="match status" value="1"/>
</dbReference>
<feature type="transmembrane region" description="Helical" evidence="7">
    <location>
        <begin position="217"/>
        <end position="234"/>
    </location>
</feature>
<evidence type="ECO:0000313" key="9">
    <source>
        <dbReference type="EMBL" id="SEA40422.1"/>
    </source>
</evidence>
<evidence type="ECO:0000259" key="8">
    <source>
        <dbReference type="Pfam" id="PF09335"/>
    </source>
</evidence>
<dbReference type="AlphaFoldDB" id="A0A1H4AXR2"/>
<dbReference type="STRING" id="71657.SAMN02982996_01568"/>
<dbReference type="PANTHER" id="PTHR30353">
    <property type="entry name" value="INNER MEMBRANE PROTEIN DEDA-RELATED"/>
    <property type="match status" value="1"/>
</dbReference>
<dbReference type="GO" id="GO:0005886">
    <property type="term" value="C:plasma membrane"/>
    <property type="evidence" value="ECO:0007669"/>
    <property type="project" value="UniProtKB-SubCell"/>
</dbReference>
<feature type="transmembrane region" description="Helical" evidence="7">
    <location>
        <begin position="12"/>
        <end position="36"/>
    </location>
</feature>
<dbReference type="Proteomes" id="UP000187280">
    <property type="component" value="Unassembled WGS sequence"/>
</dbReference>
<name>A0A1H4AXR2_9GAMM</name>
<protein>
    <submittedName>
        <fullName evidence="9">Membrane protein DedA, SNARE-associated domain</fullName>
    </submittedName>
</protein>
<evidence type="ECO:0000256" key="5">
    <source>
        <dbReference type="ARBA" id="ARBA00022989"/>
    </source>
</evidence>
<evidence type="ECO:0000256" key="4">
    <source>
        <dbReference type="ARBA" id="ARBA00022692"/>
    </source>
</evidence>
<evidence type="ECO:0000256" key="7">
    <source>
        <dbReference type="RuleBase" id="RU367016"/>
    </source>
</evidence>